<dbReference type="GO" id="GO:0031388">
    <property type="term" value="P:organic acid phosphorylation"/>
    <property type="evidence" value="ECO:0007669"/>
    <property type="project" value="UniProtKB-UniRule"/>
</dbReference>
<keyword evidence="3 4" id="KW-0418">Kinase</keyword>
<evidence type="ECO:0000313" key="6">
    <source>
        <dbReference type="Proteomes" id="UP000018072"/>
    </source>
</evidence>
<name>R7GSA0_9BACT</name>
<evidence type="ECO:0000256" key="3">
    <source>
        <dbReference type="ARBA" id="ARBA00022777"/>
    </source>
</evidence>
<dbReference type="STRING" id="1263103.BN741_00668"/>
<gene>
    <name evidence="5" type="ORF">BN741_00668</name>
</gene>
<evidence type="ECO:0000313" key="5">
    <source>
        <dbReference type="EMBL" id="CDE30274.1"/>
    </source>
</evidence>
<dbReference type="SUPFAM" id="SSF110738">
    <property type="entry name" value="Glycerate kinase I"/>
    <property type="match status" value="1"/>
</dbReference>
<dbReference type="AlphaFoldDB" id="R7GSA0"/>
<dbReference type="InterPro" id="IPR018197">
    <property type="entry name" value="Glycerate_kinase_RE-like"/>
</dbReference>
<evidence type="ECO:0000256" key="1">
    <source>
        <dbReference type="ARBA" id="ARBA00006284"/>
    </source>
</evidence>
<accession>R7GSA0</accession>
<keyword evidence="2 4" id="KW-0808">Transferase</keyword>
<sequence>MKYILATDSFKGCMSSQEVENIIAGVLDAKGIDTVCLPMSDGGDGMLSAFTTATGGTLEPVYIHDLMMRRTDAHYGVTPDGTAIVEVAQACGLSLIKEEEERNPMRATTYGVGELLSRAIKRGCRNFIIGLGGTATSDAGIGMIKALVDIFARGKNFDEALKTELGECRFTLACDVDNLLCGENGAAHVYGPQKGATPEMVAQLDRRAQLFAEKSALHFGFDRSAELGAGAAGGLGYAFMQYLGAEMKSGADLLLDIIGFDEKIKGADLIITGEGGADRQTLMGKLPQRILMRGQQTGVPVGLVAGSVSDRELLLKAGFAFVESITPDGMPLEEAVKKDVASSNLRRFADSLG</sequence>
<dbReference type="Gene3D" id="3.90.1510.10">
    <property type="entry name" value="Glycerate kinase, domain 2"/>
    <property type="match status" value="1"/>
</dbReference>
<comment type="similarity">
    <text evidence="1 4">Belongs to the glycerate kinase type-1 family.</text>
</comment>
<reference evidence="5" key="1">
    <citation type="submission" date="2012-11" db="EMBL/GenBank/DDBJ databases">
        <title>Dependencies among metagenomic species, viruses, plasmids and units of genetic variation.</title>
        <authorList>
            <person name="Nielsen H.B."/>
            <person name="Almeida M."/>
            <person name="Juncker A.S."/>
            <person name="Rasmussen S."/>
            <person name="Li J."/>
            <person name="Sunagawa S."/>
            <person name="Plichta D."/>
            <person name="Gautier L."/>
            <person name="Le Chatelier E."/>
            <person name="Peletier E."/>
            <person name="Bonde I."/>
            <person name="Nielsen T."/>
            <person name="Manichanh C."/>
            <person name="Arumugam M."/>
            <person name="Batto J."/>
            <person name="Santos M.B.Q.D."/>
            <person name="Blom N."/>
            <person name="Borruel N."/>
            <person name="Burgdorf K.S."/>
            <person name="Boumezbeur F."/>
            <person name="Casellas F."/>
            <person name="Dore J."/>
            <person name="Guarner F."/>
            <person name="Hansen T."/>
            <person name="Hildebrand F."/>
            <person name="Kaas R.S."/>
            <person name="Kennedy S."/>
            <person name="Kristiansen K."/>
            <person name="Kultima J.R."/>
            <person name="Leonard P."/>
            <person name="Levenez F."/>
            <person name="Lund O."/>
            <person name="Moumen B."/>
            <person name="Le Paslier D."/>
            <person name="Pons N."/>
            <person name="Pedersen O."/>
            <person name="Prifti E."/>
            <person name="Qin J."/>
            <person name="Raes J."/>
            <person name="Tap J."/>
            <person name="Tims S."/>
            <person name="Ussery D.W."/>
            <person name="Yamada T."/>
            <person name="MetaHit consortium"/>
            <person name="Renault P."/>
            <person name="Sicheritz-Ponten T."/>
            <person name="Bork P."/>
            <person name="Wang J."/>
            <person name="Brunak S."/>
            <person name="Ehrlich S.D."/>
        </authorList>
    </citation>
    <scope>NUCLEOTIDE SEQUENCE [LARGE SCALE GENOMIC DNA]</scope>
</reference>
<dbReference type="Proteomes" id="UP000018072">
    <property type="component" value="Unassembled WGS sequence"/>
</dbReference>
<dbReference type="EMBL" id="CBIT010000033">
    <property type="protein sequence ID" value="CDE30274.1"/>
    <property type="molecule type" value="Genomic_DNA"/>
</dbReference>
<dbReference type="GO" id="GO:0008887">
    <property type="term" value="F:glycerate kinase activity"/>
    <property type="evidence" value="ECO:0007669"/>
    <property type="project" value="UniProtKB-UniRule"/>
</dbReference>
<dbReference type="PIRSF" id="PIRSF006078">
    <property type="entry name" value="GlxK"/>
    <property type="match status" value="1"/>
</dbReference>
<dbReference type="PANTHER" id="PTHR21599:SF0">
    <property type="entry name" value="GLYCERATE KINASE"/>
    <property type="match status" value="1"/>
</dbReference>
<proteinExistence type="inferred from homology"/>
<dbReference type="InterPro" id="IPR036129">
    <property type="entry name" value="Glycerate_kinase_sf"/>
</dbReference>
<dbReference type="InterPro" id="IPR018193">
    <property type="entry name" value="Glyc_kinase_flavodox-like_fold"/>
</dbReference>
<evidence type="ECO:0000256" key="4">
    <source>
        <dbReference type="PIRNR" id="PIRNR006078"/>
    </source>
</evidence>
<dbReference type="Pfam" id="PF02595">
    <property type="entry name" value="Gly_kinase"/>
    <property type="match status" value="1"/>
</dbReference>
<dbReference type="PANTHER" id="PTHR21599">
    <property type="entry name" value="GLYCERATE KINASE"/>
    <property type="match status" value="1"/>
</dbReference>
<organism evidence="5 6">
    <name type="scientific">Leyella stercorea CAG:629</name>
    <dbReference type="NCBI Taxonomy" id="1263103"/>
    <lineage>
        <taxon>Bacteria</taxon>
        <taxon>Pseudomonadati</taxon>
        <taxon>Bacteroidota</taxon>
        <taxon>Bacteroidia</taxon>
        <taxon>Bacteroidales</taxon>
        <taxon>Prevotellaceae</taxon>
        <taxon>Leyella</taxon>
    </lineage>
</organism>
<dbReference type="RefSeq" id="WP_022429921.1">
    <property type="nucleotide sequence ID" value="NZ_FR899214.1"/>
</dbReference>
<comment type="caution">
    <text evidence="5">The sequence shown here is derived from an EMBL/GenBank/DDBJ whole genome shotgun (WGS) entry which is preliminary data.</text>
</comment>
<evidence type="ECO:0000256" key="2">
    <source>
        <dbReference type="ARBA" id="ARBA00022679"/>
    </source>
</evidence>
<dbReference type="Gene3D" id="3.40.50.10350">
    <property type="entry name" value="Glycerate kinase, domain 1"/>
    <property type="match status" value="1"/>
</dbReference>
<protein>
    <submittedName>
        <fullName evidence="5">Glycerate kinase</fullName>
    </submittedName>
</protein>
<dbReference type="InterPro" id="IPR004381">
    <property type="entry name" value="Glycerate_kinase"/>
</dbReference>
<dbReference type="NCBIfam" id="TIGR00045">
    <property type="entry name" value="glycerate kinase"/>
    <property type="match status" value="1"/>
</dbReference>